<dbReference type="SUPFAM" id="SSF56112">
    <property type="entry name" value="Protein kinase-like (PK-like)"/>
    <property type="match status" value="1"/>
</dbReference>
<gene>
    <name evidence="2" type="ORF">K460DRAFT_348226</name>
</gene>
<evidence type="ECO:0000313" key="2">
    <source>
        <dbReference type="EMBL" id="KAF1840097.1"/>
    </source>
</evidence>
<dbReference type="GeneID" id="63848627"/>
<evidence type="ECO:0000256" key="1">
    <source>
        <dbReference type="SAM" id="Coils"/>
    </source>
</evidence>
<comment type="caution">
    <text evidence="2">The sequence shown here is derived from an EMBL/GenBank/DDBJ whole genome shotgun (WGS) entry which is preliminary data.</text>
</comment>
<name>A0A9P4L3A7_9PLEO</name>
<dbReference type="RefSeq" id="XP_040782660.1">
    <property type="nucleotide sequence ID" value="XM_040931375.1"/>
</dbReference>
<dbReference type="Proteomes" id="UP000800039">
    <property type="component" value="Unassembled WGS sequence"/>
</dbReference>
<reference evidence="2" key="1">
    <citation type="submission" date="2020-01" db="EMBL/GenBank/DDBJ databases">
        <authorList>
            <consortium name="DOE Joint Genome Institute"/>
            <person name="Haridas S."/>
            <person name="Albert R."/>
            <person name="Binder M."/>
            <person name="Bloem J."/>
            <person name="Labutti K."/>
            <person name="Salamov A."/>
            <person name="Andreopoulos B."/>
            <person name="Baker S.E."/>
            <person name="Barry K."/>
            <person name="Bills G."/>
            <person name="Bluhm B.H."/>
            <person name="Cannon C."/>
            <person name="Castanera R."/>
            <person name="Culley D.E."/>
            <person name="Daum C."/>
            <person name="Ezra D."/>
            <person name="Gonzalez J.B."/>
            <person name="Henrissat B."/>
            <person name="Kuo A."/>
            <person name="Liang C."/>
            <person name="Lipzen A."/>
            <person name="Lutzoni F."/>
            <person name="Magnuson J."/>
            <person name="Mondo S."/>
            <person name="Nolan M."/>
            <person name="Ohm R."/>
            <person name="Pangilinan J."/>
            <person name="Park H.-J."/>
            <person name="Ramirez L."/>
            <person name="Alfaro M."/>
            <person name="Sun H."/>
            <person name="Tritt A."/>
            <person name="Yoshinaga Y."/>
            <person name="Zwiers L.-H."/>
            <person name="Turgeon B.G."/>
            <person name="Goodwin S.B."/>
            <person name="Spatafora J.W."/>
            <person name="Crous P.W."/>
            <person name="Grigoriev I.V."/>
        </authorList>
    </citation>
    <scope>NUCLEOTIDE SEQUENCE</scope>
    <source>
        <strain evidence="2">CBS 394.84</strain>
    </source>
</reference>
<dbReference type="OrthoDB" id="3942097at2759"/>
<dbReference type="Gene3D" id="1.10.510.10">
    <property type="entry name" value="Transferase(Phosphotransferase) domain 1"/>
    <property type="match status" value="1"/>
</dbReference>
<evidence type="ECO:0000313" key="3">
    <source>
        <dbReference type="Proteomes" id="UP000800039"/>
    </source>
</evidence>
<organism evidence="2 3">
    <name type="scientific">Cucurbitaria berberidis CBS 394.84</name>
    <dbReference type="NCBI Taxonomy" id="1168544"/>
    <lineage>
        <taxon>Eukaryota</taxon>
        <taxon>Fungi</taxon>
        <taxon>Dikarya</taxon>
        <taxon>Ascomycota</taxon>
        <taxon>Pezizomycotina</taxon>
        <taxon>Dothideomycetes</taxon>
        <taxon>Pleosporomycetidae</taxon>
        <taxon>Pleosporales</taxon>
        <taxon>Pleosporineae</taxon>
        <taxon>Cucurbitariaceae</taxon>
        <taxon>Cucurbitaria</taxon>
    </lineage>
</organism>
<protein>
    <submittedName>
        <fullName evidence="2">Uncharacterized protein</fullName>
    </submittedName>
</protein>
<dbReference type="InterPro" id="IPR011009">
    <property type="entry name" value="Kinase-like_dom_sf"/>
</dbReference>
<dbReference type="AlphaFoldDB" id="A0A9P4L3A7"/>
<sequence length="403" mass="45524">MTSEAIEEAFQRHPRPQVPTKAALLKKALQNDKRLSSPSKEIRGSPWKTLNRQGSLTEGEHVWIVCIQQGQLVMVKEMSLKAGRKELEVLTKLSDHLHVSTIKQAFETETSLYFQLEYARCSLAGVLTYHMQLEEAHIRVLASSVRFAIWNPTKLTPNRDLECLGAVILECMNGRTNEKLKDPVEVRRLRKSNKIFGLENGEQWSGFKLLVDFVDSMFNEGVPAIAKLEKPVGAPLNSKDEDWDSMFHLDPTISPFLPQPNSEHASNAALDLSCNLDYFNNQPLLPAVNYLPQPNYYPEPTLPYKLVSADHGAVQGDLMSSIREDLDRVIRSVWKLRRDTDTKVQNLETEIKQASKVAGNLRKDVDAIEEWMNKITAFLNAARAPSELPCDAEDSMARGTEEK</sequence>
<proteinExistence type="predicted"/>
<keyword evidence="1" id="KW-0175">Coiled coil</keyword>
<feature type="coiled-coil region" evidence="1">
    <location>
        <begin position="337"/>
        <end position="364"/>
    </location>
</feature>
<accession>A0A9P4L3A7</accession>
<dbReference type="EMBL" id="ML976620">
    <property type="protein sequence ID" value="KAF1840097.1"/>
    <property type="molecule type" value="Genomic_DNA"/>
</dbReference>
<keyword evidence="3" id="KW-1185">Reference proteome</keyword>